<dbReference type="Proteomes" id="UP000063789">
    <property type="component" value="Chromosome"/>
</dbReference>
<gene>
    <name evidence="1" type="ORF">ACH46_01915</name>
</gene>
<dbReference type="AlphaFoldDB" id="A0A0N9NH89"/>
<reference evidence="2" key="1">
    <citation type="submission" date="2015-06" db="EMBL/GenBank/DDBJ databases">
        <title>Complete genome sequence and metabolic analysis of phthalate degradation pathway in Gordonia sp. QH-11.</title>
        <authorList>
            <person name="Jin D."/>
            <person name="Kong X."/>
            <person name="Bai Z."/>
        </authorList>
    </citation>
    <scope>NUCLEOTIDE SEQUENCE [LARGE SCALE GENOMIC DNA]</scope>
    <source>
        <strain evidence="2">QH-11</strain>
    </source>
</reference>
<organism evidence="1 2">
    <name type="scientific">Gordonia phthalatica</name>
    <dbReference type="NCBI Taxonomy" id="1136941"/>
    <lineage>
        <taxon>Bacteria</taxon>
        <taxon>Bacillati</taxon>
        <taxon>Actinomycetota</taxon>
        <taxon>Actinomycetes</taxon>
        <taxon>Mycobacteriales</taxon>
        <taxon>Gordoniaceae</taxon>
        <taxon>Gordonia</taxon>
    </lineage>
</organism>
<keyword evidence="2" id="KW-1185">Reference proteome</keyword>
<reference evidence="1 2" key="2">
    <citation type="journal article" date="2017" name="Int. J. Syst. Evol. Microbiol.">
        <title>Gordonia phthalatica sp. nov., a di-n-butyl phthalate-degrading bacterium isolated from activated sludge.</title>
        <authorList>
            <person name="Jin D."/>
            <person name="Kong X."/>
            <person name="Jia M."/>
            <person name="Yu X."/>
            <person name="Wang X."/>
            <person name="Zhuang X."/>
            <person name="Deng Y."/>
            <person name="Bai Z."/>
        </authorList>
    </citation>
    <scope>NUCLEOTIDE SEQUENCE [LARGE SCALE GENOMIC DNA]</scope>
    <source>
        <strain evidence="1 2">QH-11</strain>
    </source>
</reference>
<evidence type="ECO:0000313" key="2">
    <source>
        <dbReference type="Proteomes" id="UP000063789"/>
    </source>
</evidence>
<protein>
    <submittedName>
        <fullName evidence="1">Uncharacterized protein</fullName>
    </submittedName>
</protein>
<sequence>MSALVVGILVLSLVAASAMVAVVTRPVSVLPAASVETIAEPGVPDAVLVSRTLFGASPTAVVVPERTDAASSAAAVELTNRNRVPMFRVAPTTVGAVADELRRLGVQQAVRIGGEVPDLGVPVTDDTGVVAGDAAPNGEGTVVLLSQAGDDAVATAQASGAETVSMPAPDPRVSGEAVRLLKEQPDAPVRAIGPGFGDRAQLVRRIELARTVPELPGGGQLMFPGRRVVALYGSPGAPELGPLGRQSIPASIARIKALAARYDKLSPVPVVPGFEIIVSVASADPGPGGNYTSVLDVAAIRPWVDAARKAGVYVTLDLQPGRTDFLTQAKMFRALLLEPHVGLALDPEWRLKPNQVHLTQIGSVEPAEVNRTSSWLADLVARNNLPQKALVLHQFDADMLGDRLKIDTSRDELAFVIHADGHGVPHVKMSTWNRIVQGLPPRTWLGWKNFFTEDKPMFSPKRTMDVQPHPWFISYQ</sequence>
<name>A0A0N9NH89_9ACTN</name>
<accession>A0A0N9NH89</accession>
<dbReference type="PATRIC" id="fig|1136941.3.peg.384"/>
<evidence type="ECO:0000313" key="1">
    <source>
        <dbReference type="EMBL" id="ALG86523.1"/>
    </source>
</evidence>
<dbReference type="EMBL" id="CP011853">
    <property type="protein sequence ID" value="ALG86523.1"/>
    <property type="molecule type" value="Genomic_DNA"/>
</dbReference>
<dbReference type="STRING" id="1136941.ACH46_01915"/>
<dbReference type="KEGG" id="goq:ACH46_01915"/>
<dbReference type="OrthoDB" id="9812120at2"/>
<proteinExistence type="predicted"/>